<dbReference type="PROSITE" id="PS51318">
    <property type="entry name" value="TAT"/>
    <property type="match status" value="1"/>
</dbReference>
<dbReference type="Proteomes" id="UP000318538">
    <property type="component" value="Chromosome"/>
</dbReference>
<evidence type="ECO:0000313" key="1">
    <source>
        <dbReference type="EMBL" id="QDT07077.1"/>
    </source>
</evidence>
<sequence>MNSFDLPRRTFMQATGATIAGACVNTLHAQQSLASGVRIVNPLGRVPLSFIIDDSTCLVNMGHFCTPQFAEAWPDRDEYKQPWKDWPREIPDDFVREFGEWCAQQGVKGKYSIVPYPACVGWLDRGLPGWSKQQLDASLGLVRDLMLPNWDIHPEMITHTRVIDLKTGRPKATASSATMENSYPQIDQSVDELASYLAYALKILKNCGLPCEGVTTPGGFGNRVKDSLPLAVHQAVRDVFPVELPHYFKYVVSGPESTAPRLEFVGASKTIDNLTVSVPAGTGDWFGGWQGIMDSEGDRYCNADATQGRMVEMIQRGEPAVMLCHWPGMYCNGQKSGFETFKRIVVSLADRYRDQTLWMKVSEIARYWAVKEMATIARPSPDRLEIETPLSCPRFTLELDAAAIKSPPVLHHKDDKRVLRQVATATQLSDNTFTQDDDALIISVDAPAGKWSLTL</sequence>
<accession>A0A517NIW5</accession>
<dbReference type="KEGG" id="rlc:K227x_55020"/>
<dbReference type="InterPro" id="IPR006311">
    <property type="entry name" value="TAT_signal"/>
</dbReference>
<dbReference type="AlphaFoldDB" id="A0A517NIW5"/>
<name>A0A517NIW5_9BACT</name>
<keyword evidence="2" id="KW-1185">Reference proteome</keyword>
<evidence type="ECO:0000313" key="2">
    <source>
        <dbReference type="Proteomes" id="UP000318538"/>
    </source>
</evidence>
<proteinExistence type="predicted"/>
<gene>
    <name evidence="1" type="ORF">K227x_55020</name>
</gene>
<organism evidence="1 2">
    <name type="scientific">Rubripirellula lacrimiformis</name>
    <dbReference type="NCBI Taxonomy" id="1930273"/>
    <lineage>
        <taxon>Bacteria</taxon>
        <taxon>Pseudomonadati</taxon>
        <taxon>Planctomycetota</taxon>
        <taxon>Planctomycetia</taxon>
        <taxon>Pirellulales</taxon>
        <taxon>Pirellulaceae</taxon>
        <taxon>Rubripirellula</taxon>
    </lineage>
</organism>
<protein>
    <submittedName>
        <fullName evidence="1">Uncharacterized protein</fullName>
    </submittedName>
</protein>
<dbReference type="EMBL" id="CP036525">
    <property type="protein sequence ID" value="QDT07077.1"/>
    <property type="molecule type" value="Genomic_DNA"/>
</dbReference>
<reference evidence="1 2" key="1">
    <citation type="submission" date="2019-02" db="EMBL/GenBank/DDBJ databases">
        <title>Deep-cultivation of Planctomycetes and their phenomic and genomic characterization uncovers novel biology.</title>
        <authorList>
            <person name="Wiegand S."/>
            <person name="Jogler M."/>
            <person name="Boedeker C."/>
            <person name="Pinto D."/>
            <person name="Vollmers J."/>
            <person name="Rivas-Marin E."/>
            <person name="Kohn T."/>
            <person name="Peeters S.H."/>
            <person name="Heuer A."/>
            <person name="Rast P."/>
            <person name="Oberbeckmann S."/>
            <person name="Bunk B."/>
            <person name="Jeske O."/>
            <person name="Meyerdierks A."/>
            <person name="Storesund J.E."/>
            <person name="Kallscheuer N."/>
            <person name="Luecker S."/>
            <person name="Lage O.M."/>
            <person name="Pohl T."/>
            <person name="Merkel B.J."/>
            <person name="Hornburger P."/>
            <person name="Mueller R.-W."/>
            <person name="Bruemmer F."/>
            <person name="Labrenz M."/>
            <person name="Spormann A.M."/>
            <person name="Op den Camp H."/>
            <person name="Overmann J."/>
            <person name="Amann R."/>
            <person name="Jetten M.S.M."/>
            <person name="Mascher T."/>
            <person name="Medema M.H."/>
            <person name="Devos D.P."/>
            <person name="Kaster A.-K."/>
            <person name="Ovreas L."/>
            <person name="Rohde M."/>
            <person name="Galperin M.Y."/>
            <person name="Jogler C."/>
        </authorList>
    </citation>
    <scope>NUCLEOTIDE SEQUENCE [LARGE SCALE GENOMIC DNA]</scope>
    <source>
        <strain evidence="1 2">K22_7</strain>
    </source>
</reference>
<dbReference type="RefSeq" id="WP_246146242.1">
    <property type="nucleotide sequence ID" value="NZ_CP036525.1"/>
</dbReference>